<feature type="signal peptide" evidence="1">
    <location>
        <begin position="1"/>
        <end position="18"/>
    </location>
</feature>
<evidence type="ECO:0008006" key="4">
    <source>
        <dbReference type="Google" id="ProtNLM"/>
    </source>
</evidence>
<evidence type="ECO:0000313" key="2">
    <source>
        <dbReference type="EMBL" id="KAG0555012.1"/>
    </source>
</evidence>
<evidence type="ECO:0000313" key="3">
    <source>
        <dbReference type="Proteomes" id="UP000822688"/>
    </source>
</evidence>
<reference evidence="2" key="1">
    <citation type="submission" date="2020-06" db="EMBL/GenBank/DDBJ databases">
        <title>WGS assembly of Ceratodon purpureus strain R40.</title>
        <authorList>
            <person name="Carey S.B."/>
            <person name="Jenkins J."/>
            <person name="Shu S."/>
            <person name="Lovell J.T."/>
            <person name="Sreedasyam A."/>
            <person name="Maumus F."/>
            <person name="Tiley G.P."/>
            <person name="Fernandez-Pozo N."/>
            <person name="Barry K."/>
            <person name="Chen C."/>
            <person name="Wang M."/>
            <person name="Lipzen A."/>
            <person name="Daum C."/>
            <person name="Saski C.A."/>
            <person name="Payton A.C."/>
            <person name="Mcbreen J.C."/>
            <person name="Conrad R.E."/>
            <person name="Kollar L.M."/>
            <person name="Olsson S."/>
            <person name="Huttunen S."/>
            <person name="Landis J.B."/>
            <person name="Wickett N.J."/>
            <person name="Johnson M.G."/>
            <person name="Rensing S.A."/>
            <person name="Grimwood J."/>
            <person name="Schmutz J."/>
            <person name="Mcdaniel S.F."/>
        </authorList>
    </citation>
    <scope>NUCLEOTIDE SEQUENCE</scope>
    <source>
        <strain evidence="2">R40</strain>
    </source>
</reference>
<keyword evidence="3" id="KW-1185">Reference proteome</keyword>
<feature type="chain" id="PRO_5035934775" description="Secreted protein" evidence="1">
    <location>
        <begin position="19"/>
        <end position="65"/>
    </location>
</feature>
<sequence>MVDLLLSSYSLLSPLVLACLLRFQAMPLRSGHADKHNTTQNYATQTQHNTVSLSDRCFWNLGDEI</sequence>
<evidence type="ECO:0000256" key="1">
    <source>
        <dbReference type="SAM" id="SignalP"/>
    </source>
</evidence>
<proteinExistence type="predicted"/>
<gene>
    <name evidence="2" type="ORF">KC19_12G137000</name>
</gene>
<dbReference type="AlphaFoldDB" id="A0A8T0GCP8"/>
<name>A0A8T0GCP8_CERPU</name>
<dbReference type="EMBL" id="CM026433">
    <property type="protein sequence ID" value="KAG0555012.1"/>
    <property type="molecule type" value="Genomic_DNA"/>
</dbReference>
<protein>
    <recommendedName>
        <fullName evidence="4">Secreted protein</fullName>
    </recommendedName>
</protein>
<organism evidence="2 3">
    <name type="scientific">Ceratodon purpureus</name>
    <name type="common">Fire moss</name>
    <name type="synonym">Dicranum purpureum</name>
    <dbReference type="NCBI Taxonomy" id="3225"/>
    <lineage>
        <taxon>Eukaryota</taxon>
        <taxon>Viridiplantae</taxon>
        <taxon>Streptophyta</taxon>
        <taxon>Embryophyta</taxon>
        <taxon>Bryophyta</taxon>
        <taxon>Bryophytina</taxon>
        <taxon>Bryopsida</taxon>
        <taxon>Dicranidae</taxon>
        <taxon>Pseudoditrichales</taxon>
        <taxon>Ditrichaceae</taxon>
        <taxon>Ceratodon</taxon>
    </lineage>
</organism>
<accession>A0A8T0GCP8</accession>
<dbReference type="Proteomes" id="UP000822688">
    <property type="component" value="Chromosome 12"/>
</dbReference>
<comment type="caution">
    <text evidence="2">The sequence shown here is derived from an EMBL/GenBank/DDBJ whole genome shotgun (WGS) entry which is preliminary data.</text>
</comment>
<keyword evidence="1" id="KW-0732">Signal</keyword>